<comment type="caution">
    <text evidence="1">The sequence shown here is derived from an EMBL/GenBank/DDBJ whole genome shotgun (WGS) entry which is preliminary data.</text>
</comment>
<sequence length="517" mass="58635">MPAYPTSPPNVFLSSSRRGLIRYSPPEGSEALWSSAEVAVPPRRANCLSRFPIAGNDIPGDIWRLIAFHIAKTMKIQYMLPLMAVNRSFFEFILDLKYREVQWHNVDADFVKTLRRLQHPIISRRVRKLSVRVDALDDLFAPQSSLKKLFSYRGALARKNLSQEAILRLFMTAANGMIGMIKFDADMRHSPKNKDTLVLRAQLSTFNLLLPIGDFKHLDELDFNFDYTVVEDHSSTHEGSKEDAHARAPTETVIPFISSCRSALRSLTITSSSSVDLSNNFFRGLPEFAVLRRPQLNVRLSGSHLSDPSSLVHFLHNNSTSLLHATITINPETPRQNWTRVQDLLYLTPGCLSDLESLEMPCLSLAKTLPIIGRSCRTLTRLCLSGYYLHIAEVMQLVEVLQSHPLEHLSFEVQVVDFTLLNLLAKVMPRLCSLALIYEADIDSMQLIPYDLSPTARKTFGDWKLRDIDLRQGKRTSPHGWLSPFSYCGEDRAMKLISAQVPSIRTWKGVPKEWCTN</sequence>
<dbReference type="Proteomes" id="UP001148786">
    <property type="component" value="Unassembled WGS sequence"/>
</dbReference>
<evidence type="ECO:0000313" key="1">
    <source>
        <dbReference type="EMBL" id="KAJ3502829.1"/>
    </source>
</evidence>
<accession>A0A9W8MQJ0</accession>
<name>A0A9W8MQJ0_9AGAR</name>
<keyword evidence="2" id="KW-1185">Reference proteome</keyword>
<reference evidence="1" key="1">
    <citation type="submission" date="2022-07" db="EMBL/GenBank/DDBJ databases">
        <title>Genome Sequence of Agrocybe chaxingu.</title>
        <authorList>
            <person name="Buettner E."/>
        </authorList>
    </citation>
    <scope>NUCLEOTIDE SEQUENCE</scope>
    <source>
        <strain evidence="1">MP-N11</strain>
    </source>
</reference>
<dbReference type="AlphaFoldDB" id="A0A9W8MQJ0"/>
<protein>
    <submittedName>
        <fullName evidence="1">Uncharacterized protein</fullName>
    </submittedName>
</protein>
<dbReference type="OrthoDB" id="2987979at2759"/>
<dbReference type="InterPro" id="IPR032675">
    <property type="entry name" value="LRR_dom_sf"/>
</dbReference>
<organism evidence="1 2">
    <name type="scientific">Agrocybe chaxingu</name>
    <dbReference type="NCBI Taxonomy" id="84603"/>
    <lineage>
        <taxon>Eukaryota</taxon>
        <taxon>Fungi</taxon>
        <taxon>Dikarya</taxon>
        <taxon>Basidiomycota</taxon>
        <taxon>Agaricomycotina</taxon>
        <taxon>Agaricomycetes</taxon>
        <taxon>Agaricomycetidae</taxon>
        <taxon>Agaricales</taxon>
        <taxon>Agaricineae</taxon>
        <taxon>Strophariaceae</taxon>
        <taxon>Agrocybe</taxon>
    </lineage>
</organism>
<proteinExistence type="predicted"/>
<dbReference type="EMBL" id="JANKHO010001224">
    <property type="protein sequence ID" value="KAJ3502829.1"/>
    <property type="molecule type" value="Genomic_DNA"/>
</dbReference>
<evidence type="ECO:0000313" key="2">
    <source>
        <dbReference type="Proteomes" id="UP001148786"/>
    </source>
</evidence>
<gene>
    <name evidence="1" type="ORF">NLJ89_g8711</name>
</gene>
<dbReference type="Gene3D" id="3.80.10.10">
    <property type="entry name" value="Ribonuclease Inhibitor"/>
    <property type="match status" value="1"/>
</dbReference>